<proteinExistence type="predicted"/>
<keyword evidence="1" id="KW-0812">Transmembrane</keyword>
<dbReference type="AlphaFoldDB" id="A0A0E9PUH5"/>
<reference evidence="2" key="2">
    <citation type="journal article" date="2015" name="Fish Shellfish Immunol.">
        <title>Early steps in the European eel (Anguilla anguilla)-Vibrio vulnificus interaction in the gills: Role of the RtxA13 toxin.</title>
        <authorList>
            <person name="Callol A."/>
            <person name="Pajuelo D."/>
            <person name="Ebbesson L."/>
            <person name="Teles M."/>
            <person name="MacKenzie S."/>
            <person name="Amaro C."/>
        </authorList>
    </citation>
    <scope>NUCLEOTIDE SEQUENCE</scope>
</reference>
<keyword evidence="1" id="KW-0472">Membrane</keyword>
<sequence length="47" mass="5747">MIKKQYNGMSAMIKHYSGYFLNWQLVLIMVRFSKISIFHLMRQTRHV</sequence>
<feature type="transmembrane region" description="Helical" evidence="1">
    <location>
        <begin position="20"/>
        <end position="41"/>
    </location>
</feature>
<reference evidence="2" key="1">
    <citation type="submission" date="2014-11" db="EMBL/GenBank/DDBJ databases">
        <authorList>
            <person name="Amaro Gonzalez C."/>
        </authorList>
    </citation>
    <scope>NUCLEOTIDE SEQUENCE</scope>
</reference>
<evidence type="ECO:0000313" key="2">
    <source>
        <dbReference type="EMBL" id="JAH07518.1"/>
    </source>
</evidence>
<accession>A0A0E9PUH5</accession>
<protein>
    <submittedName>
        <fullName evidence="2">Uncharacterized protein</fullName>
    </submittedName>
</protein>
<dbReference type="EMBL" id="GBXM01101059">
    <property type="protein sequence ID" value="JAH07518.1"/>
    <property type="molecule type" value="Transcribed_RNA"/>
</dbReference>
<organism evidence="2">
    <name type="scientific">Anguilla anguilla</name>
    <name type="common">European freshwater eel</name>
    <name type="synonym">Muraena anguilla</name>
    <dbReference type="NCBI Taxonomy" id="7936"/>
    <lineage>
        <taxon>Eukaryota</taxon>
        <taxon>Metazoa</taxon>
        <taxon>Chordata</taxon>
        <taxon>Craniata</taxon>
        <taxon>Vertebrata</taxon>
        <taxon>Euteleostomi</taxon>
        <taxon>Actinopterygii</taxon>
        <taxon>Neopterygii</taxon>
        <taxon>Teleostei</taxon>
        <taxon>Anguilliformes</taxon>
        <taxon>Anguillidae</taxon>
        <taxon>Anguilla</taxon>
    </lineage>
</organism>
<evidence type="ECO:0000256" key="1">
    <source>
        <dbReference type="SAM" id="Phobius"/>
    </source>
</evidence>
<keyword evidence="1" id="KW-1133">Transmembrane helix</keyword>
<name>A0A0E9PUH5_ANGAN</name>